<dbReference type="EMBL" id="QVQW01000036">
    <property type="protein sequence ID" value="RKU43991.1"/>
    <property type="molecule type" value="Genomic_DNA"/>
</dbReference>
<evidence type="ECO:0000256" key="1">
    <source>
        <dbReference type="SAM" id="SignalP"/>
    </source>
</evidence>
<proteinExistence type="predicted"/>
<dbReference type="AlphaFoldDB" id="A0A420Y7Z4"/>
<reference evidence="2 3" key="1">
    <citation type="submission" date="2018-08" db="EMBL/GenBank/DDBJ databases">
        <title>Draft genome of the lignicolous fungus Coniochaeta pulveracea.</title>
        <authorList>
            <person name="Borstlap C.J."/>
            <person name="De Witt R.N."/>
            <person name="Botha A."/>
            <person name="Volschenk H."/>
        </authorList>
    </citation>
    <scope>NUCLEOTIDE SEQUENCE [LARGE SCALE GENOMIC DNA]</scope>
    <source>
        <strain evidence="2 3">CAB683</strain>
    </source>
</reference>
<dbReference type="STRING" id="177199.A0A420Y7Z4"/>
<gene>
    <name evidence="2" type="ORF">DL546_006335</name>
</gene>
<sequence length="146" mass="14642">MKFAAILSFVSVALANVAVEKRACAGNNCNRAVTGTRDGLQPASVRSADCASFLKTTVTPAAVTVTATVDPDDASSSSATLSKKDVLFGRQATASPSTLPTYVAAACSGAAAYASACSCFGVTGTVTTAPTPTVTVTTTIDYCDDL</sequence>
<dbReference type="OrthoDB" id="5596743at2759"/>
<protein>
    <submittedName>
        <fullName evidence="2">Uncharacterized protein</fullName>
    </submittedName>
</protein>
<name>A0A420Y7Z4_9PEZI</name>
<organism evidence="2 3">
    <name type="scientific">Coniochaeta pulveracea</name>
    <dbReference type="NCBI Taxonomy" id="177199"/>
    <lineage>
        <taxon>Eukaryota</taxon>
        <taxon>Fungi</taxon>
        <taxon>Dikarya</taxon>
        <taxon>Ascomycota</taxon>
        <taxon>Pezizomycotina</taxon>
        <taxon>Sordariomycetes</taxon>
        <taxon>Sordariomycetidae</taxon>
        <taxon>Coniochaetales</taxon>
        <taxon>Coniochaetaceae</taxon>
        <taxon>Coniochaeta</taxon>
    </lineage>
</organism>
<evidence type="ECO:0000313" key="3">
    <source>
        <dbReference type="Proteomes" id="UP000275385"/>
    </source>
</evidence>
<feature type="signal peptide" evidence="1">
    <location>
        <begin position="1"/>
        <end position="15"/>
    </location>
</feature>
<dbReference type="Proteomes" id="UP000275385">
    <property type="component" value="Unassembled WGS sequence"/>
</dbReference>
<keyword evidence="3" id="KW-1185">Reference proteome</keyword>
<feature type="chain" id="PRO_5019557970" evidence="1">
    <location>
        <begin position="16"/>
        <end position="146"/>
    </location>
</feature>
<keyword evidence="1" id="KW-0732">Signal</keyword>
<comment type="caution">
    <text evidence="2">The sequence shown here is derived from an EMBL/GenBank/DDBJ whole genome shotgun (WGS) entry which is preliminary data.</text>
</comment>
<accession>A0A420Y7Z4</accession>
<evidence type="ECO:0000313" key="2">
    <source>
        <dbReference type="EMBL" id="RKU43991.1"/>
    </source>
</evidence>